<evidence type="ECO:0000313" key="2">
    <source>
        <dbReference type="EMBL" id="MEV0973811.1"/>
    </source>
</evidence>
<name>A0ABV3GQB6_MICGL</name>
<comment type="caution">
    <text evidence="2">The sequence shown here is derived from an EMBL/GenBank/DDBJ whole genome shotgun (WGS) entry which is preliminary data.</text>
</comment>
<evidence type="ECO:0008006" key="4">
    <source>
        <dbReference type="Google" id="ProtNLM"/>
    </source>
</evidence>
<keyword evidence="3" id="KW-1185">Reference proteome</keyword>
<sequence>MITDATLTRQAVRGYHDARFRGDVPAATAQLAETFAFQSPMMSSADPPGTCPASPASSRSSPEST</sequence>
<organism evidence="2 3">
    <name type="scientific">Microtetraspora glauca</name>
    <dbReference type="NCBI Taxonomy" id="1996"/>
    <lineage>
        <taxon>Bacteria</taxon>
        <taxon>Bacillati</taxon>
        <taxon>Actinomycetota</taxon>
        <taxon>Actinomycetes</taxon>
        <taxon>Streptosporangiales</taxon>
        <taxon>Streptosporangiaceae</taxon>
        <taxon>Microtetraspora</taxon>
    </lineage>
</organism>
<reference evidence="2 3" key="1">
    <citation type="submission" date="2024-06" db="EMBL/GenBank/DDBJ databases">
        <title>The Natural Products Discovery Center: Release of the First 8490 Sequenced Strains for Exploring Actinobacteria Biosynthetic Diversity.</title>
        <authorList>
            <person name="Kalkreuter E."/>
            <person name="Kautsar S.A."/>
            <person name="Yang D."/>
            <person name="Bader C.D."/>
            <person name="Teijaro C.N."/>
            <person name="Fluegel L."/>
            <person name="Davis C.M."/>
            <person name="Simpson J.R."/>
            <person name="Lauterbach L."/>
            <person name="Steele A.D."/>
            <person name="Gui C."/>
            <person name="Meng S."/>
            <person name="Li G."/>
            <person name="Viehrig K."/>
            <person name="Ye F."/>
            <person name="Su P."/>
            <person name="Kiefer A.F."/>
            <person name="Nichols A."/>
            <person name="Cepeda A.J."/>
            <person name="Yan W."/>
            <person name="Fan B."/>
            <person name="Jiang Y."/>
            <person name="Adhikari A."/>
            <person name="Zheng C.-J."/>
            <person name="Schuster L."/>
            <person name="Cowan T.M."/>
            <person name="Smanski M.J."/>
            <person name="Chevrette M.G."/>
            <person name="De Carvalho L.P.S."/>
            <person name="Shen B."/>
        </authorList>
    </citation>
    <scope>NUCLEOTIDE SEQUENCE [LARGE SCALE GENOMIC DNA]</scope>
    <source>
        <strain evidence="2 3">NPDC050100</strain>
    </source>
</reference>
<dbReference type="Proteomes" id="UP001551675">
    <property type="component" value="Unassembled WGS sequence"/>
</dbReference>
<accession>A0ABV3GQB6</accession>
<feature type="compositionally biased region" description="Low complexity" evidence="1">
    <location>
        <begin position="52"/>
        <end position="65"/>
    </location>
</feature>
<gene>
    <name evidence="2" type="ORF">AB0I59_34910</name>
</gene>
<proteinExistence type="predicted"/>
<dbReference type="EMBL" id="JBFALK010000024">
    <property type="protein sequence ID" value="MEV0973811.1"/>
    <property type="molecule type" value="Genomic_DNA"/>
</dbReference>
<dbReference type="RefSeq" id="WP_358139756.1">
    <property type="nucleotide sequence ID" value="NZ_JBFALK010000024.1"/>
</dbReference>
<protein>
    <recommendedName>
        <fullName evidence="4">SnoaL-like domain-containing protein</fullName>
    </recommendedName>
</protein>
<evidence type="ECO:0000313" key="3">
    <source>
        <dbReference type="Proteomes" id="UP001551675"/>
    </source>
</evidence>
<evidence type="ECO:0000256" key="1">
    <source>
        <dbReference type="SAM" id="MobiDB-lite"/>
    </source>
</evidence>
<feature type="region of interest" description="Disordered" evidence="1">
    <location>
        <begin position="38"/>
        <end position="65"/>
    </location>
</feature>